<evidence type="ECO:0000313" key="4">
    <source>
        <dbReference type="EMBL" id="WFG40122.1"/>
    </source>
</evidence>
<dbReference type="Proteomes" id="UP001321249">
    <property type="component" value="Unassembled WGS sequence"/>
</dbReference>
<feature type="compositionally biased region" description="Basic and acidic residues" evidence="1">
    <location>
        <begin position="1"/>
        <end position="16"/>
    </location>
</feature>
<keyword evidence="2" id="KW-1133">Transmembrane helix</keyword>
<dbReference type="EMBL" id="CP046147">
    <property type="protein sequence ID" value="WFG40122.1"/>
    <property type="molecule type" value="Genomic_DNA"/>
</dbReference>
<dbReference type="AlphaFoldDB" id="A0AAJ5ZES3"/>
<evidence type="ECO:0000256" key="1">
    <source>
        <dbReference type="SAM" id="MobiDB-lite"/>
    </source>
</evidence>
<evidence type="ECO:0000313" key="3">
    <source>
        <dbReference type="EMBL" id="MDG0867502.1"/>
    </source>
</evidence>
<feature type="region of interest" description="Disordered" evidence="1">
    <location>
        <begin position="1"/>
        <end position="51"/>
    </location>
</feature>
<dbReference type="EMBL" id="WMBE01000003">
    <property type="protein sequence ID" value="MDG0867502.1"/>
    <property type="molecule type" value="Genomic_DNA"/>
</dbReference>
<proteinExistence type="predicted"/>
<evidence type="ECO:0000313" key="6">
    <source>
        <dbReference type="Proteomes" id="UP001321249"/>
    </source>
</evidence>
<reference evidence="4" key="2">
    <citation type="journal article" date="2023" name="Nat. Commun.">
        <title>Cultivation of marine bacteria of the SAR202 clade.</title>
        <authorList>
            <person name="Lim Y."/>
            <person name="Seo J.H."/>
            <person name="Giovannoni S.J."/>
            <person name="Kang I."/>
            <person name="Cho J.C."/>
        </authorList>
    </citation>
    <scope>NUCLEOTIDE SEQUENCE</scope>
    <source>
        <strain evidence="4">JH1073</strain>
    </source>
</reference>
<reference evidence="5 6" key="1">
    <citation type="submission" date="2019-11" db="EMBL/GenBank/DDBJ databases">
        <authorList>
            <person name="Cho J.-C."/>
        </authorList>
    </citation>
    <scope>NUCLEOTIDE SEQUENCE [LARGE SCALE GENOMIC DNA]</scope>
    <source>
        <strain evidence="4 5">JH1073</strain>
        <strain evidence="3 6">JH702</strain>
    </source>
</reference>
<keyword evidence="2" id="KW-0812">Transmembrane</keyword>
<keyword evidence="2" id="KW-0472">Membrane</keyword>
<dbReference type="SUPFAM" id="SSF109998">
    <property type="entry name" value="Triger factor/SurA peptide-binding domain-like"/>
    <property type="match status" value="1"/>
</dbReference>
<keyword evidence="5" id="KW-1185">Reference proteome</keyword>
<reference evidence="5" key="3">
    <citation type="submission" date="2023-06" db="EMBL/GenBank/DDBJ databases">
        <title>Pangenomics reveal diversification of enzyme families and niche specialization in globally abundant SAR202 bacteria.</title>
        <authorList>
            <person name="Saw J.H.W."/>
        </authorList>
    </citation>
    <scope>NUCLEOTIDE SEQUENCE [LARGE SCALE GENOMIC DNA]</scope>
    <source>
        <strain evidence="5">JH1073</strain>
    </source>
</reference>
<protein>
    <recommendedName>
        <fullName evidence="7">PpiC domain-containing protein</fullName>
    </recommendedName>
</protein>
<dbReference type="Proteomes" id="UP001219901">
    <property type="component" value="Chromosome"/>
</dbReference>
<evidence type="ECO:0008006" key="7">
    <source>
        <dbReference type="Google" id="ProtNLM"/>
    </source>
</evidence>
<evidence type="ECO:0000256" key="2">
    <source>
        <dbReference type="SAM" id="Phobius"/>
    </source>
</evidence>
<name>A0AAJ5ZES3_9CHLR</name>
<dbReference type="InterPro" id="IPR027304">
    <property type="entry name" value="Trigger_fact/SurA_dom_sf"/>
</dbReference>
<accession>A0AAJ5ZES3</accession>
<gene>
    <name evidence="3" type="ORF">GKO46_10545</name>
    <name evidence="4" type="ORF">GKO48_10995</name>
</gene>
<sequence length="410" mass="46579">MSPEDSKDSTEDRNPENSENPEQNQASDVGTPIPDYQAGQRSITVRGGKTRRQMVADKHQLQVKTRPFIMVALVVLIGLLAIPVYAYFQNYVFPPRELALRVEDTEYTRGDVVNFIRFNQRMSENLGVPFEIGNSLFDALQTLQENELAFQLAPQHGITVSAEEVDERLSSILGFVAVTVAERESQEYKDNVEEARRQFIHRIGIDEAVFRDFIRKSMFKERLRDVVADTIPRVQAQVHMYEIVKLDGDFESRLAIERDLKSGTPIETVAANHSDDPNVRRDFGDRGWAPFGISPEFDALLFGLDGDGNRILPIRTPSTPRFDEENNWWSYLIVEEVQDAREVDEESFEALTTRGMTIFFNEERKNFDLHMVLDSAIFDWVNAQVRLSALIPSPTPIPFGAGALPQQVGP</sequence>
<evidence type="ECO:0000313" key="5">
    <source>
        <dbReference type="Proteomes" id="UP001219901"/>
    </source>
</evidence>
<organism evidence="4 5">
    <name type="scientific">Candidatus Lucifugimonas marina</name>
    <dbReference type="NCBI Taxonomy" id="3038979"/>
    <lineage>
        <taxon>Bacteria</taxon>
        <taxon>Bacillati</taxon>
        <taxon>Chloroflexota</taxon>
        <taxon>Dehalococcoidia</taxon>
        <taxon>SAR202 cluster</taxon>
        <taxon>Candidatus Lucifugimonadales</taxon>
        <taxon>Candidatus Lucifugimonadaceae</taxon>
        <taxon>Candidatus Lucifugimonas</taxon>
    </lineage>
</organism>
<feature type="transmembrane region" description="Helical" evidence="2">
    <location>
        <begin position="68"/>
        <end position="88"/>
    </location>
</feature>
<dbReference type="RefSeq" id="WP_342825929.1">
    <property type="nucleotide sequence ID" value="NZ_CP046146.1"/>
</dbReference>